<dbReference type="EMBL" id="OP924544">
    <property type="protein sequence ID" value="WAX22738.1"/>
    <property type="molecule type" value="Genomic_DNA"/>
</dbReference>
<keyword evidence="2" id="KW-1185">Reference proteome</keyword>
<protein>
    <submittedName>
        <fullName evidence="1">Uncharacterized protein</fullName>
    </submittedName>
</protein>
<evidence type="ECO:0000313" key="2">
    <source>
        <dbReference type="Proteomes" id="UP001221264"/>
    </source>
</evidence>
<sequence length="153" mass="16930">MNYKTIRAYQFKADQAVAALEAAGAVWTVGNGKPHWAVPIVPAAPTVDVEAIKKEARKEFLAEIMAIDAPKPAPVKDDFETGPQTFPDRHRYIGRTAKLLRIPSWHGCPQALIGSVFTVDEIKFTTKSNYSGYTVAGYLMGQKVWFPLSCVKF</sequence>
<dbReference type="Proteomes" id="UP001221264">
    <property type="component" value="Segment"/>
</dbReference>
<name>A0AAF0AH19_9CAUD</name>
<proteinExistence type="predicted"/>
<organism evidence="1 2">
    <name type="scientific">Pseudomonas phage UFJF_PfSW6</name>
    <dbReference type="NCBI Taxonomy" id="3003725"/>
    <lineage>
        <taxon>Viruses</taxon>
        <taxon>Duplodnaviria</taxon>
        <taxon>Heunggongvirae</taxon>
        <taxon>Uroviricota</taxon>
        <taxon>Caudoviricetes</taxon>
        <taxon>Autographivirales</taxon>
        <taxon>Autotranscriptaviridae</taxon>
        <taxon>Studiervirinae</taxon>
        <taxon>Pijolavirus</taxon>
        <taxon>Pijolavirus UFJFPfSW6</taxon>
    </lineage>
</organism>
<accession>A0AAF0AH19</accession>
<gene>
    <name evidence="1" type="ORF">UFJFPfSW6_00024</name>
</gene>
<reference evidence="2" key="1">
    <citation type="journal article" date="2023" name="3 Biotech">
        <title>Genome sequencing of Pseudomonas fluorescens phage UFJF_PfSW6: a novel lytic Pijolavirus specie with potential for biocontrol in the dairy industry.</title>
        <authorList>
            <person name="Vidigal P.M.P."/>
            <person name="Hungaro H.M."/>
        </authorList>
    </citation>
    <scope>NUCLEOTIDE SEQUENCE [LARGE SCALE GENOMIC DNA]</scope>
</reference>
<evidence type="ECO:0000313" key="1">
    <source>
        <dbReference type="EMBL" id="WAX22738.1"/>
    </source>
</evidence>